<dbReference type="GO" id="GO:0006152">
    <property type="term" value="P:purine nucleoside catabolic process"/>
    <property type="evidence" value="ECO:0007669"/>
    <property type="project" value="TreeGrafter"/>
</dbReference>
<dbReference type="EMBL" id="SNYN01000011">
    <property type="protein sequence ID" value="TDQ51398.1"/>
    <property type="molecule type" value="Genomic_DNA"/>
</dbReference>
<dbReference type="PANTHER" id="PTHR12304">
    <property type="entry name" value="INOSINE-URIDINE PREFERRING NUCLEOSIDE HYDROLASE"/>
    <property type="match status" value="1"/>
</dbReference>
<keyword evidence="5" id="KW-1185">Reference proteome</keyword>
<dbReference type="GO" id="GO:0005829">
    <property type="term" value="C:cytosol"/>
    <property type="evidence" value="ECO:0007669"/>
    <property type="project" value="TreeGrafter"/>
</dbReference>
<keyword evidence="1" id="KW-0378">Hydrolase</keyword>
<evidence type="ECO:0000256" key="1">
    <source>
        <dbReference type="ARBA" id="ARBA00022801"/>
    </source>
</evidence>
<dbReference type="InterPro" id="IPR001910">
    <property type="entry name" value="Inosine/uridine_hydrolase_dom"/>
</dbReference>
<dbReference type="InterPro" id="IPR023186">
    <property type="entry name" value="IUNH"/>
</dbReference>
<protein>
    <submittedName>
        <fullName evidence="4">Purine nucleosidase</fullName>
    </submittedName>
</protein>
<dbReference type="CDD" id="cd02650">
    <property type="entry name" value="nuc_hydro_CaPnhB"/>
    <property type="match status" value="1"/>
</dbReference>
<dbReference type="AlphaFoldDB" id="A0A4R6UVI0"/>
<organism evidence="4 5">
    <name type="scientific">Actinorugispora endophytica</name>
    <dbReference type="NCBI Taxonomy" id="1605990"/>
    <lineage>
        <taxon>Bacteria</taxon>
        <taxon>Bacillati</taxon>
        <taxon>Actinomycetota</taxon>
        <taxon>Actinomycetes</taxon>
        <taxon>Streptosporangiales</taxon>
        <taxon>Nocardiopsidaceae</taxon>
        <taxon>Actinorugispora</taxon>
    </lineage>
</organism>
<dbReference type="InterPro" id="IPR036452">
    <property type="entry name" value="Ribo_hydro-like"/>
</dbReference>
<dbReference type="SUPFAM" id="SSF53590">
    <property type="entry name" value="Nucleoside hydrolase"/>
    <property type="match status" value="1"/>
</dbReference>
<dbReference type="Proteomes" id="UP000295281">
    <property type="component" value="Unassembled WGS sequence"/>
</dbReference>
<proteinExistence type="predicted"/>
<name>A0A4R6UVI0_9ACTN</name>
<evidence type="ECO:0000313" key="5">
    <source>
        <dbReference type="Proteomes" id="UP000295281"/>
    </source>
</evidence>
<evidence type="ECO:0000259" key="3">
    <source>
        <dbReference type="Pfam" id="PF01156"/>
    </source>
</evidence>
<feature type="domain" description="Inosine/uridine-preferring nucleoside hydrolase" evidence="3">
    <location>
        <begin position="3"/>
        <end position="301"/>
    </location>
</feature>
<dbReference type="Gene3D" id="3.90.245.10">
    <property type="entry name" value="Ribonucleoside hydrolase-like"/>
    <property type="match status" value="1"/>
</dbReference>
<dbReference type="OrthoDB" id="9797882at2"/>
<dbReference type="Pfam" id="PF01156">
    <property type="entry name" value="IU_nuc_hydro"/>
    <property type="match status" value="1"/>
</dbReference>
<comment type="caution">
    <text evidence="4">The sequence shown here is derived from an EMBL/GenBank/DDBJ whole genome shotgun (WGS) entry which is preliminary data.</text>
</comment>
<reference evidence="4 5" key="1">
    <citation type="submission" date="2019-03" db="EMBL/GenBank/DDBJ databases">
        <title>Genomic Encyclopedia of Type Strains, Phase IV (KMG-IV): sequencing the most valuable type-strain genomes for metagenomic binning, comparative biology and taxonomic classification.</title>
        <authorList>
            <person name="Goeker M."/>
        </authorList>
    </citation>
    <scope>NUCLEOTIDE SEQUENCE [LARGE SCALE GENOMIC DNA]</scope>
    <source>
        <strain evidence="4 5">DSM 46770</strain>
    </source>
</reference>
<accession>A0A4R6UVI0</accession>
<dbReference type="GO" id="GO:0008477">
    <property type="term" value="F:purine nucleosidase activity"/>
    <property type="evidence" value="ECO:0007669"/>
    <property type="project" value="TreeGrafter"/>
</dbReference>
<keyword evidence="2" id="KW-0326">Glycosidase</keyword>
<evidence type="ECO:0000256" key="2">
    <source>
        <dbReference type="ARBA" id="ARBA00023295"/>
    </source>
</evidence>
<dbReference type="PANTHER" id="PTHR12304:SF4">
    <property type="entry name" value="URIDINE NUCLEOSIDASE"/>
    <property type="match status" value="1"/>
</dbReference>
<evidence type="ECO:0000313" key="4">
    <source>
        <dbReference type="EMBL" id="TDQ51398.1"/>
    </source>
</evidence>
<sequence>MRVFVDCDPGIDDALALAYLAARADVELVGVGTVYGNNSVDATTENALRLMELYGRPGVPVAAGAARPLVQPPQLAESVHGDNGLGGVDVPESKARAVAESAAELLVRLARSAPGEIDVLAVGPLTNLALALALEPRLPELVGRVVVMGGAVRVPGNVTPWAEANVHNDPEAADVVLGAGFDLTLVALDVTMRTLARGPWLDELAAVAGERAAYAHRFLDFYVGWYTPVLGERACAMHDPLAAAVLLDPALMTESARVPVRVELRGEHTRGLTIADLRSNAAEDERPPVTLATGVDVDGFLGRMLDALR</sequence>
<gene>
    <name evidence="4" type="ORF">EV190_1112</name>
</gene>
<dbReference type="RefSeq" id="WP_133742073.1">
    <property type="nucleotide sequence ID" value="NZ_SNYN01000011.1"/>
</dbReference>